<dbReference type="InterPro" id="IPR036249">
    <property type="entry name" value="Thioredoxin-like_sf"/>
</dbReference>
<gene>
    <name evidence="3" type="ORF">RUM44_010445</name>
</gene>
<evidence type="ECO:0000256" key="1">
    <source>
        <dbReference type="ARBA" id="ARBA00009686"/>
    </source>
</evidence>
<dbReference type="PANTHER" id="PTHR45809:SF3">
    <property type="entry name" value="VIRAL IAP-ASSOCIATED FACTOR HOMOLOG"/>
    <property type="match status" value="1"/>
</dbReference>
<dbReference type="InterPro" id="IPR051498">
    <property type="entry name" value="Phosducin-like_chap/apop_reg"/>
</dbReference>
<dbReference type="PANTHER" id="PTHR45809">
    <property type="entry name" value="VIRAL IAP-ASSOCIATED FACTOR HOMOLOG"/>
    <property type="match status" value="1"/>
</dbReference>
<dbReference type="Pfam" id="PF02114">
    <property type="entry name" value="Phosducin"/>
    <property type="match status" value="1"/>
</dbReference>
<accession>A0ABR1AVV9</accession>
<sequence>MQDPNEDTEWNDILRSKGILPPKEKEVTEDDVISLVEKTIQEKQGKGEKSLNDLNLDELDELEDEEDERVLLEYRNKRIAEMKALAEKAKYGDVREITAQDYVNEVNKAGDGVWVVLHLYKQGVPLCALINQYLTKLALKFPATKFIKSISTTCIPNYPDKNLPTIFIYFEGELKQQIVGPFQLRGMNLSCDELEWMLGKEGAVPTEIEEDPKPKVRDVLFSSLNAKVDKKEDSDDDCNDW</sequence>
<comment type="caution">
    <text evidence="3">The sequence shown here is derived from an EMBL/GenBank/DDBJ whole genome shotgun (WGS) entry which is preliminary data.</text>
</comment>
<comment type="similarity">
    <text evidence="1">Belongs to the phosducin family.</text>
</comment>
<protein>
    <recommendedName>
        <fullName evidence="2">Phosducin domain-containing protein</fullName>
    </recommendedName>
</protein>
<evidence type="ECO:0000259" key="2">
    <source>
        <dbReference type="Pfam" id="PF02114"/>
    </source>
</evidence>
<feature type="domain" description="Phosducin" evidence="2">
    <location>
        <begin position="41"/>
        <end position="205"/>
    </location>
</feature>
<organism evidence="3 4">
    <name type="scientific">Polyplax serrata</name>
    <name type="common">Common mouse louse</name>
    <dbReference type="NCBI Taxonomy" id="468196"/>
    <lineage>
        <taxon>Eukaryota</taxon>
        <taxon>Metazoa</taxon>
        <taxon>Ecdysozoa</taxon>
        <taxon>Arthropoda</taxon>
        <taxon>Hexapoda</taxon>
        <taxon>Insecta</taxon>
        <taxon>Pterygota</taxon>
        <taxon>Neoptera</taxon>
        <taxon>Paraneoptera</taxon>
        <taxon>Psocodea</taxon>
        <taxon>Troctomorpha</taxon>
        <taxon>Phthiraptera</taxon>
        <taxon>Anoplura</taxon>
        <taxon>Polyplacidae</taxon>
        <taxon>Polyplax</taxon>
    </lineage>
</organism>
<reference evidence="3 4" key="1">
    <citation type="submission" date="2023-09" db="EMBL/GenBank/DDBJ databases">
        <title>Genomes of two closely related lineages of the louse Polyplax serrata with different host specificities.</title>
        <authorList>
            <person name="Martinu J."/>
            <person name="Tarabai H."/>
            <person name="Stefka J."/>
            <person name="Hypsa V."/>
        </authorList>
    </citation>
    <scope>NUCLEOTIDE SEQUENCE [LARGE SCALE GENOMIC DNA]</scope>
    <source>
        <strain evidence="3">98ZLc_SE</strain>
    </source>
</reference>
<proteinExistence type="inferred from homology"/>
<name>A0ABR1AVV9_POLSC</name>
<dbReference type="Gene3D" id="3.40.30.10">
    <property type="entry name" value="Glutaredoxin"/>
    <property type="match status" value="1"/>
</dbReference>
<dbReference type="SUPFAM" id="SSF52833">
    <property type="entry name" value="Thioredoxin-like"/>
    <property type="match status" value="1"/>
</dbReference>
<keyword evidence="4" id="KW-1185">Reference proteome</keyword>
<evidence type="ECO:0000313" key="4">
    <source>
        <dbReference type="Proteomes" id="UP001359485"/>
    </source>
</evidence>
<dbReference type="EMBL" id="JAWJWF010000045">
    <property type="protein sequence ID" value="KAK6627963.1"/>
    <property type="molecule type" value="Genomic_DNA"/>
</dbReference>
<dbReference type="Proteomes" id="UP001359485">
    <property type="component" value="Unassembled WGS sequence"/>
</dbReference>
<dbReference type="CDD" id="cd02988">
    <property type="entry name" value="Phd_like_VIAF"/>
    <property type="match status" value="1"/>
</dbReference>
<evidence type="ECO:0000313" key="3">
    <source>
        <dbReference type="EMBL" id="KAK6627963.1"/>
    </source>
</evidence>
<dbReference type="InterPro" id="IPR024253">
    <property type="entry name" value="Phosducin_thioredoxin-like_dom"/>
</dbReference>